<evidence type="ECO:0000259" key="1">
    <source>
        <dbReference type="Pfam" id="PF13588"/>
    </source>
</evidence>
<dbReference type="AlphaFoldDB" id="A0A0P7XCU3"/>
<dbReference type="EMBL" id="LJXT01000097">
    <property type="protein sequence ID" value="KPQ13245.1"/>
    <property type="molecule type" value="Genomic_DNA"/>
</dbReference>
<dbReference type="InterPro" id="IPR029464">
    <property type="entry name" value="HSDR_N"/>
</dbReference>
<sequence>MKEVLFKEKFPQLNLPECNPRITEEEGRLLIFDSIRKKHLVLTPEEWVRQHWIYFLVEKNQYPKGLLVTERGLTYNKLQKRTDILVRNQEGAAYLLVECKAPNVPINQKTVDQAAIYHFKLKSNFLILSNGFSHIFLKYDFSKNQFLQEKNLPKAPFSH</sequence>
<comment type="caution">
    <text evidence="2">The sequence shown here is derived from an EMBL/GenBank/DDBJ whole genome shotgun (WGS) entry which is preliminary data.</text>
</comment>
<proteinExistence type="predicted"/>
<dbReference type="PATRIC" id="fig|1305737.6.peg.3426"/>
<dbReference type="STRING" id="1305737.GCA_000526355_00600"/>
<reference evidence="2 3" key="1">
    <citation type="submission" date="2015-09" db="EMBL/GenBank/DDBJ databases">
        <title>Identification and resolution of microdiversity through metagenomic sequencing of parallel consortia.</title>
        <authorList>
            <person name="Nelson W.C."/>
            <person name="Romine M.F."/>
            <person name="Lindemann S.R."/>
        </authorList>
    </citation>
    <scope>NUCLEOTIDE SEQUENCE [LARGE SCALE GENOMIC DNA]</scope>
    <source>
        <strain evidence="2">HL-49</strain>
    </source>
</reference>
<name>A0A0P7XCU3_9BACT</name>
<dbReference type="eggNOG" id="COG4096">
    <property type="taxonomic scope" value="Bacteria"/>
</dbReference>
<dbReference type="Pfam" id="PF13588">
    <property type="entry name" value="HSDR_N_2"/>
    <property type="match status" value="1"/>
</dbReference>
<dbReference type="Gene3D" id="3.90.1570.30">
    <property type="match status" value="1"/>
</dbReference>
<dbReference type="OrthoDB" id="9790377at2"/>
<dbReference type="Proteomes" id="UP000050421">
    <property type="component" value="Unassembled WGS sequence"/>
</dbReference>
<accession>A0A0P7XCU3</accession>
<evidence type="ECO:0000313" key="3">
    <source>
        <dbReference type="Proteomes" id="UP000050421"/>
    </source>
</evidence>
<feature type="domain" description="Type I restriction enzyme R protein N-terminal" evidence="1">
    <location>
        <begin position="44"/>
        <end position="153"/>
    </location>
</feature>
<protein>
    <submittedName>
        <fullName evidence="2">Type I restriction enzyme R protein</fullName>
    </submittedName>
</protein>
<gene>
    <name evidence="2" type="ORF">HLUCCX10_13545</name>
</gene>
<evidence type="ECO:0000313" key="2">
    <source>
        <dbReference type="EMBL" id="KPQ13245.1"/>
    </source>
</evidence>
<organism evidence="2 3">
    <name type="scientific">Algoriphagus marincola HL-49</name>
    <dbReference type="NCBI Taxonomy" id="1305737"/>
    <lineage>
        <taxon>Bacteria</taxon>
        <taxon>Pseudomonadati</taxon>
        <taxon>Bacteroidota</taxon>
        <taxon>Cytophagia</taxon>
        <taxon>Cytophagales</taxon>
        <taxon>Cyclobacteriaceae</taxon>
        <taxon>Algoriphagus</taxon>
    </lineage>
</organism>